<comment type="caution">
    <text evidence="2">The sequence shown here is derived from an EMBL/GenBank/DDBJ whole genome shotgun (WGS) entry which is preliminary data.</text>
</comment>
<accession>A0A921N206</accession>
<dbReference type="InterPro" id="IPR008900">
    <property type="entry name" value="Zot_N"/>
</dbReference>
<reference evidence="2" key="2">
    <citation type="submission" date="2021-09" db="EMBL/GenBank/DDBJ databases">
        <authorList>
            <person name="Gilroy R."/>
        </authorList>
    </citation>
    <scope>NUCLEOTIDE SEQUENCE</scope>
    <source>
        <strain evidence="2">1277</strain>
    </source>
</reference>
<dbReference type="Gene3D" id="3.40.50.300">
    <property type="entry name" value="P-loop containing nucleotide triphosphate hydrolases"/>
    <property type="match status" value="1"/>
</dbReference>
<feature type="domain" description="Zona occludens toxin N-terminal" evidence="1">
    <location>
        <begin position="1"/>
        <end position="146"/>
    </location>
</feature>
<dbReference type="Proteomes" id="UP000776700">
    <property type="component" value="Unassembled WGS sequence"/>
</dbReference>
<evidence type="ECO:0000313" key="3">
    <source>
        <dbReference type="Proteomes" id="UP000776700"/>
    </source>
</evidence>
<dbReference type="AlphaFoldDB" id="A0A921N206"/>
<dbReference type="SUPFAM" id="SSF52540">
    <property type="entry name" value="P-loop containing nucleoside triphosphate hydrolases"/>
    <property type="match status" value="1"/>
</dbReference>
<evidence type="ECO:0000313" key="2">
    <source>
        <dbReference type="EMBL" id="HJG97230.1"/>
    </source>
</evidence>
<sequence length="196" mass="23647">MIYFYSGTPGSGKSLHVAKDIYTKLFIKKQNVIANFDINREIYNKKKNKGKFTYISNSDLTPKFFYEYAKDHHVLGKESQTLVVIDECQILFNPRSWTDKNRIDWINFFTQHRKWGYNFILISQFDRLVDRQIRALFEYEIKHRKVNNFKGAKLIPINTFVAVEYWYGVKERIGCEFFTYKNKYGRLYDTFKNFEE</sequence>
<protein>
    <submittedName>
        <fullName evidence="2">Zonular occludens toxin domain-containing protein</fullName>
    </submittedName>
</protein>
<evidence type="ECO:0000259" key="1">
    <source>
        <dbReference type="Pfam" id="PF05707"/>
    </source>
</evidence>
<dbReference type="InterPro" id="IPR027417">
    <property type="entry name" value="P-loop_NTPase"/>
</dbReference>
<dbReference type="EMBL" id="DYUB01000283">
    <property type="protein sequence ID" value="HJG97230.1"/>
    <property type="molecule type" value="Genomic_DNA"/>
</dbReference>
<gene>
    <name evidence="2" type="ORF">K8V90_09030</name>
</gene>
<proteinExistence type="predicted"/>
<dbReference type="Pfam" id="PF05707">
    <property type="entry name" value="Zot"/>
    <property type="match status" value="1"/>
</dbReference>
<reference evidence="2" key="1">
    <citation type="journal article" date="2021" name="PeerJ">
        <title>Extensive microbial diversity within the chicken gut microbiome revealed by metagenomics and culture.</title>
        <authorList>
            <person name="Gilroy R."/>
            <person name="Ravi A."/>
            <person name="Getino M."/>
            <person name="Pursley I."/>
            <person name="Horton D.L."/>
            <person name="Alikhan N.F."/>
            <person name="Baker D."/>
            <person name="Gharbi K."/>
            <person name="Hall N."/>
            <person name="Watson M."/>
            <person name="Adriaenssens E.M."/>
            <person name="Foster-Nyarko E."/>
            <person name="Jarju S."/>
            <person name="Secka A."/>
            <person name="Antonio M."/>
            <person name="Oren A."/>
            <person name="Chaudhuri R.R."/>
            <person name="La Ragione R."/>
            <person name="Hildebrand F."/>
            <person name="Pallen M.J."/>
        </authorList>
    </citation>
    <scope>NUCLEOTIDE SEQUENCE</scope>
    <source>
        <strain evidence="2">1277</strain>
    </source>
</reference>
<name>A0A921N206_9FIRM</name>
<organism evidence="2 3">
    <name type="scientific">Romboutsia timonensis</name>
    <dbReference type="NCBI Taxonomy" id="1776391"/>
    <lineage>
        <taxon>Bacteria</taxon>
        <taxon>Bacillati</taxon>
        <taxon>Bacillota</taxon>
        <taxon>Clostridia</taxon>
        <taxon>Peptostreptococcales</taxon>
        <taxon>Peptostreptococcaceae</taxon>
        <taxon>Romboutsia</taxon>
    </lineage>
</organism>